<evidence type="ECO:0000313" key="2">
    <source>
        <dbReference type="Proteomes" id="UP000623608"/>
    </source>
</evidence>
<evidence type="ECO:0000313" key="1">
    <source>
        <dbReference type="EMBL" id="GIF23998.1"/>
    </source>
</evidence>
<dbReference type="Proteomes" id="UP000623608">
    <property type="component" value="Unassembled WGS sequence"/>
</dbReference>
<accession>A0A919NTD7</accession>
<gene>
    <name evidence="1" type="ORF">Ate02nite_67280</name>
</gene>
<sequence>MNWITLSLRHATVERSTKRLAEATAAILGGRLTTIPVGHRVHSLAPDRFANEVLTFLGETVPRGAESSYR</sequence>
<name>A0A919NTD7_9ACTN</name>
<organism evidence="1 2">
    <name type="scientific">Paractinoplanes tereljensis</name>
    <dbReference type="NCBI Taxonomy" id="571912"/>
    <lineage>
        <taxon>Bacteria</taxon>
        <taxon>Bacillati</taxon>
        <taxon>Actinomycetota</taxon>
        <taxon>Actinomycetes</taxon>
        <taxon>Micromonosporales</taxon>
        <taxon>Micromonosporaceae</taxon>
        <taxon>Paractinoplanes</taxon>
    </lineage>
</organism>
<proteinExistence type="predicted"/>
<comment type="caution">
    <text evidence="1">The sequence shown here is derived from an EMBL/GenBank/DDBJ whole genome shotgun (WGS) entry which is preliminary data.</text>
</comment>
<keyword evidence="2" id="KW-1185">Reference proteome</keyword>
<reference evidence="1" key="1">
    <citation type="submission" date="2021-01" db="EMBL/GenBank/DDBJ databases">
        <title>Whole genome shotgun sequence of Actinoplanes tereljensis NBRC 105297.</title>
        <authorList>
            <person name="Komaki H."/>
            <person name="Tamura T."/>
        </authorList>
    </citation>
    <scope>NUCLEOTIDE SEQUENCE</scope>
    <source>
        <strain evidence="1">NBRC 105297</strain>
    </source>
</reference>
<dbReference type="AlphaFoldDB" id="A0A919NTD7"/>
<dbReference type="EMBL" id="BOMY01000042">
    <property type="protein sequence ID" value="GIF23998.1"/>
    <property type="molecule type" value="Genomic_DNA"/>
</dbReference>
<protein>
    <submittedName>
        <fullName evidence="1">Uncharacterized protein</fullName>
    </submittedName>
</protein>